<dbReference type="CDD" id="cd00397">
    <property type="entry name" value="DNA_BRE_C"/>
    <property type="match status" value="1"/>
</dbReference>
<protein>
    <submittedName>
        <fullName evidence="3">Phage integrase</fullName>
    </submittedName>
</protein>
<evidence type="ECO:0000259" key="2">
    <source>
        <dbReference type="Pfam" id="PF00589"/>
    </source>
</evidence>
<proteinExistence type="predicted"/>
<dbReference type="HOGENOM" id="CLU_048231_3_1_6"/>
<evidence type="ECO:0000256" key="1">
    <source>
        <dbReference type="ARBA" id="ARBA00023172"/>
    </source>
</evidence>
<dbReference type="RefSeq" id="WP_012277282.1">
    <property type="nucleotide sequence ID" value="NC_010334.1"/>
</dbReference>
<evidence type="ECO:0000313" key="3">
    <source>
        <dbReference type="EMBL" id="ABZ76752.1"/>
    </source>
</evidence>
<dbReference type="KEGG" id="shl:Shal_2193"/>
<dbReference type="Pfam" id="PF00589">
    <property type="entry name" value="Phage_integrase"/>
    <property type="match status" value="1"/>
</dbReference>
<dbReference type="OrthoDB" id="5830119at2"/>
<dbReference type="GO" id="GO:0006310">
    <property type="term" value="P:DNA recombination"/>
    <property type="evidence" value="ECO:0007669"/>
    <property type="project" value="UniProtKB-KW"/>
</dbReference>
<evidence type="ECO:0000313" key="4">
    <source>
        <dbReference type="Proteomes" id="UP000001317"/>
    </source>
</evidence>
<sequence length="450" mass="53080">MYKTMCFKDEFWYLCDSETMLPPLLSFRYCEYKLRKNAFSTQRAELQAVQFFYEFWFDKFSETLDYSLYKSGFQDIELLIDELEPFWEYLVAGRKLNLHVLFSGNVNTDTKKLTTHSTRCLAVIRFIKCLIDIYVDSRYTNQSKTEILAHRKLLKMKLETPRKSFQRYIRDSGSQTSTLHSLSADQCVDFSKVIRPSTKKAQNPLNPQVSQPIQIRNYLMWLLMLRYGLRVGEIQLLQKISFKPYMTDSSKFLMIVQNLEDNNDTRSQKPSIKTMQSTRKIDITREHYNLIFGVYYNKSRPTDEQCGHDFIFASSVKPYRPLSYRGILKEFERTAKSFKKNFPAHFNIEYSDAITANITPHWLRHTWAFSTLAAIYSQTSDKYINTKAVKVSGIMEDSIEQLRVLGGWSLKSRMPQHYGRRFIQNQANMSLLNIFNSTLYDNLIDEDIEF</sequence>
<dbReference type="InterPro" id="IPR011010">
    <property type="entry name" value="DNA_brk_join_enz"/>
</dbReference>
<dbReference type="InterPro" id="IPR002104">
    <property type="entry name" value="Integrase_catalytic"/>
</dbReference>
<dbReference type="eggNOG" id="COG0582">
    <property type="taxonomic scope" value="Bacteria"/>
</dbReference>
<dbReference type="Gene3D" id="1.10.443.10">
    <property type="entry name" value="Intergrase catalytic core"/>
    <property type="match status" value="1"/>
</dbReference>
<dbReference type="GO" id="GO:0003677">
    <property type="term" value="F:DNA binding"/>
    <property type="evidence" value="ECO:0007669"/>
    <property type="project" value="InterPro"/>
</dbReference>
<dbReference type="AlphaFoldDB" id="B0TUM4"/>
<reference evidence="3" key="1">
    <citation type="submission" date="2008-01" db="EMBL/GenBank/DDBJ databases">
        <title>Complete sequence of Shewanella halifaxensis HAW-EB4.</title>
        <authorList>
            <consortium name="US DOE Joint Genome Institute"/>
            <person name="Copeland A."/>
            <person name="Lucas S."/>
            <person name="Lapidus A."/>
            <person name="Glavina del Rio T."/>
            <person name="Dalin E."/>
            <person name="Tice H."/>
            <person name="Bruce D."/>
            <person name="Goodwin L."/>
            <person name="Pitluck S."/>
            <person name="Sims D."/>
            <person name="Brettin T."/>
            <person name="Detter J.C."/>
            <person name="Han C."/>
            <person name="Kuske C.R."/>
            <person name="Schmutz J."/>
            <person name="Larimer F."/>
            <person name="Land M."/>
            <person name="Hauser L."/>
            <person name="Kyrpides N."/>
            <person name="Kim E."/>
            <person name="Zhao J.-S."/>
            <person name="Richardson P."/>
        </authorList>
    </citation>
    <scope>NUCLEOTIDE SEQUENCE [LARGE SCALE GENOMIC DNA]</scope>
    <source>
        <strain evidence="3">HAW-EB4</strain>
    </source>
</reference>
<dbReference type="InterPro" id="IPR013762">
    <property type="entry name" value="Integrase-like_cat_sf"/>
</dbReference>
<dbReference type="GO" id="GO:0015074">
    <property type="term" value="P:DNA integration"/>
    <property type="evidence" value="ECO:0007669"/>
    <property type="project" value="InterPro"/>
</dbReference>
<gene>
    <name evidence="3" type="ordered locus">Shal_2193</name>
</gene>
<organism evidence="3 4">
    <name type="scientific">Shewanella halifaxensis (strain HAW-EB4)</name>
    <dbReference type="NCBI Taxonomy" id="458817"/>
    <lineage>
        <taxon>Bacteria</taxon>
        <taxon>Pseudomonadati</taxon>
        <taxon>Pseudomonadota</taxon>
        <taxon>Gammaproteobacteria</taxon>
        <taxon>Alteromonadales</taxon>
        <taxon>Shewanellaceae</taxon>
        <taxon>Shewanella</taxon>
    </lineage>
</organism>
<dbReference type="EMBL" id="CP000931">
    <property type="protein sequence ID" value="ABZ76752.1"/>
    <property type="molecule type" value="Genomic_DNA"/>
</dbReference>
<dbReference type="STRING" id="458817.Shal_2193"/>
<keyword evidence="1" id="KW-0233">DNA recombination</keyword>
<dbReference type="Proteomes" id="UP000001317">
    <property type="component" value="Chromosome"/>
</dbReference>
<accession>B0TUM4</accession>
<name>B0TUM4_SHEHH</name>
<dbReference type="SUPFAM" id="SSF56349">
    <property type="entry name" value="DNA breaking-rejoining enzymes"/>
    <property type="match status" value="1"/>
</dbReference>
<keyword evidence="4" id="KW-1185">Reference proteome</keyword>
<feature type="domain" description="Tyr recombinase" evidence="2">
    <location>
        <begin position="211"/>
        <end position="369"/>
    </location>
</feature>